<comment type="caution">
    <text evidence="1">The sequence shown here is derived from an EMBL/GenBank/DDBJ whole genome shotgun (WGS) entry which is preliminary data.</text>
</comment>
<evidence type="ECO:0000313" key="2">
    <source>
        <dbReference type="Proteomes" id="UP001165064"/>
    </source>
</evidence>
<protein>
    <submittedName>
        <fullName evidence="1">Unnamed protein product</fullName>
    </submittedName>
</protein>
<gene>
    <name evidence="1" type="ORF">Amon02_000837900</name>
</gene>
<organism evidence="1 2">
    <name type="scientific">Ambrosiozyma monospora</name>
    <name type="common">Yeast</name>
    <name type="synonym">Endomycopsis monosporus</name>
    <dbReference type="NCBI Taxonomy" id="43982"/>
    <lineage>
        <taxon>Eukaryota</taxon>
        <taxon>Fungi</taxon>
        <taxon>Dikarya</taxon>
        <taxon>Ascomycota</taxon>
        <taxon>Saccharomycotina</taxon>
        <taxon>Pichiomycetes</taxon>
        <taxon>Pichiales</taxon>
        <taxon>Pichiaceae</taxon>
        <taxon>Ambrosiozyma</taxon>
    </lineage>
</organism>
<keyword evidence="2" id="KW-1185">Reference proteome</keyword>
<reference evidence="1" key="1">
    <citation type="submission" date="2023-04" db="EMBL/GenBank/DDBJ databases">
        <title>Ambrosiozyma monospora NBRC 10751.</title>
        <authorList>
            <person name="Ichikawa N."/>
            <person name="Sato H."/>
            <person name="Tonouchi N."/>
        </authorList>
    </citation>
    <scope>NUCLEOTIDE SEQUENCE</scope>
    <source>
        <strain evidence="1">NBRC 10751</strain>
    </source>
</reference>
<name>A0ACB5THS9_AMBMO</name>
<evidence type="ECO:0000313" key="1">
    <source>
        <dbReference type="EMBL" id="GME88544.1"/>
    </source>
</evidence>
<accession>A0ACB5THS9</accession>
<sequence length="122" mass="13077">MDEDDGLMLNFAAPSSESSKPSKTTAKVSGGKWKDRRKAQLKLQGRSKGLDKKKTAATSTSNSAPLGQRRSNQNGKRPANSDGSHPAKRVKETSGESGGKDNTYVSSLFTAAPEIQAREIRN</sequence>
<dbReference type="Proteomes" id="UP001165064">
    <property type="component" value="Unassembled WGS sequence"/>
</dbReference>
<proteinExistence type="predicted"/>
<dbReference type="EMBL" id="BSXS01007367">
    <property type="protein sequence ID" value="GME88544.1"/>
    <property type="molecule type" value="Genomic_DNA"/>
</dbReference>